<feature type="region of interest" description="Disordered" evidence="5">
    <location>
        <begin position="352"/>
        <end position="379"/>
    </location>
</feature>
<dbReference type="RefSeq" id="WP_128197498.1">
    <property type="nucleotide sequence ID" value="NZ_SACT01000002.1"/>
</dbReference>
<comment type="subcellular location">
    <subcellularLocation>
        <location evidence="1">Cell envelope</location>
    </subcellularLocation>
</comment>
<evidence type="ECO:0000259" key="7">
    <source>
        <dbReference type="Pfam" id="PF25917"/>
    </source>
</evidence>
<dbReference type="GO" id="GO:0016020">
    <property type="term" value="C:membrane"/>
    <property type="evidence" value="ECO:0007669"/>
    <property type="project" value="InterPro"/>
</dbReference>
<organism evidence="9 10">
    <name type="scientific">Rubrivivax albus</name>
    <dbReference type="NCBI Taxonomy" id="2499835"/>
    <lineage>
        <taxon>Bacteria</taxon>
        <taxon>Pseudomonadati</taxon>
        <taxon>Pseudomonadota</taxon>
        <taxon>Betaproteobacteria</taxon>
        <taxon>Burkholderiales</taxon>
        <taxon>Sphaerotilaceae</taxon>
        <taxon>Rubrivivax</taxon>
    </lineage>
</organism>
<feature type="coiled-coil region" evidence="4">
    <location>
        <begin position="134"/>
        <end position="161"/>
    </location>
</feature>
<feature type="transmembrane region" description="Helical" evidence="6">
    <location>
        <begin position="33"/>
        <end position="50"/>
    </location>
</feature>
<dbReference type="AlphaFoldDB" id="A0A3S2TMX6"/>
<dbReference type="PANTHER" id="PTHR32347:SF14">
    <property type="entry name" value="EFFLUX SYSTEM COMPONENT YKNX-RELATED"/>
    <property type="match status" value="1"/>
</dbReference>
<evidence type="ECO:0000256" key="5">
    <source>
        <dbReference type="SAM" id="MobiDB-lite"/>
    </source>
</evidence>
<dbReference type="InterPro" id="IPR006143">
    <property type="entry name" value="RND_pump_MFP"/>
</dbReference>
<evidence type="ECO:0000313" key="10">
    <source>
        <dbReference type="Proteomes" id="UP000288178"/>
    </source>
</evidence>
<evidence type="ECO:0000313" key="9">
    <source>
        <dbReference type="EMBL" id="RVT52326.1"/>
    </source>
</evidence>
<dbReference type="GO" id="GO:0030313">
    <property type="term" value="C:cell envelope"/>
    <property type="evidence" value="ECO:0007669"/>
    <property type="project" value="UniProtKB-SubCell"/>
</dbReference>
<dbReference type="NCBIfam" id="TIGR01730">
    <property type="entry name" value="RND_mfp"/>
    <property type="match status" value="1"/>
</dbReference>
<dbReference type="OrthoDB" id="9784484at2"/>
<evidence type="ECO:0000256" key="3">
    <source>
        <dbReference type="ARBA" id="ARBA00023054"/>
    </source>
</evidence>
<evidence type="ECO:0000256" key="2">
    <source>
        <dbReference type="ARBA" id="ARBA00009477"/>
    </source>
</evidence>
<protein>
    <submittedName>
        <fullName evidence="9">Efflux RND transporter periplasmic adaptor subunit</fullName>
    </submittedName>
</protein>
<feature type="domain" description="CusB-like beta-barrel" evidence="8">
    <location>
        <begin position="255"/>
        <end position="330"/>
    </location>
</feature>
<keyword evidence="6" id="KW-0812">Transmembrane</keyword>
<keyword evidence="6" id="KW-1133">Transmembrane helix</keyword>
<keyword evidence="10" id="KW-1185">Reference proteome</keyword>
<dbReference type="Proteomes" id="UP000288178">
    <property type="component" value="Unassembled WGS sequence"/>
</dbReference>
<proteinExistence type="inferred from homology"/>
<dbReference type="PANTHER" id="PTHR32347">
    <property type="entry name" value="EFFLUX SYSTEM COMPONENT YKNX-RELATED"/>
    <property type="match status" value="1"/>
</dbReference>
<keyword evidence="6" id="KW-0472">Membrane</keyword>
<dbReference type="FunFam" id="2.40.30.170:FF:000010">
    <property type="entry name" value="Efflux RND transporter periplasmic adaptor subunit"/>
    <property type="match status" value="1"/>
</dbReference>
<evidence type="ECO:0000256" key="1">
    <source>
        <dbReference type="ARBA" id="ARBA00004196"/>
    </source>
</evidence>
<dbReference type="InterPro" id="IPR058625">
    <property type="entry name" value="MdtA-like_BSH"/>
</dbReference>
<sequence>MTPRPPNAPTDAALQDLLGAEGLPRRWWQRRSLWLALVLLAAAGAGLWAWRGRQQAAAAPSYQTQAVTRGPLTVTVTASGTLQPTTKVAVGSELSGTVAQVFADVNDRVKKGQVLVALDDSRLRDQVAVSTAALAAAEAALQQARATATEAADTLRRLQDVQRRSGGQVPAATEMASAEAAAQRASAAVASAEAGVAQARATLSSNRTNLAKATIRSPIDGVVLARSVEPGNAVAASLQAVTLFTLAEDLAQMKLEVNVDEADVGQVRDGQRASFTVSAYPQRTFPARIERVGYGATTTNNVVTYAADLSVKNDDLALRPGMTATATITTVERSDALLVPNAALRYTPAAAPAPKANGTSIVSGMMPRPPRSGGNRSAGTDITQVRQVWVLENGQPTAVPVTPGVSDGRMTEVTSPALQPGMAVITGQVTGKAP</sequence>
<evidence type="ECO:0000259" key="8">
    <source>
        <dbReference type="Pfam" id="PF25954"/>
    </source>
</evidence>
<dbReference type="GO" id="GO:0022857">
    <property type="term" value="F:transmembrane transporter activity"/>
    <property type="evidence" value="ECO:0007669"/>
    <property type="project" value="InterPro"/>
</dbReference>
<dbReference type="SUPFAM" id="SSF111369">
    <property type="entry name" value="HlyD-like secretion proteins"/>
    <property type="match status" value="1"/>
</dbReference>
<evidence type="ECO:0000256" key="6">
    <source>
        <dbReference type="SAM" id="Phobius"/>
    </source>
</evidence>
<name>A0A3S2TMX6_9BURK</name>
<feature type="domain" description="Multidrug resistance protein MdtA-like barrel-sandwich hybrid" evidence="7">
    <location>
        <begin position="87"/>
        <end position="240"/>
    </location>
</feature>
<dbReference type="Gene3D" id="2.40.50.100">
    <property type="match status" value="1"/>
</dbReference>
<comment type="caution">
    <text evidence="9">The sequence shown here is derived from an EMBL/GenBank/DDBJ whole genome shotgun (WGS) entry which is preliminary data.</text>
</comment>
<gene>
    <name evidence="9" type="ORF">ENE75_07695</name>
</gene>
<evidence type="ECO:0000256" key="4">
    <source>
        <dbReference type="SAM" id="Coils"/>
    </source>
</evidence>
<accession>A0A3S2TMX6</accession>
<reference evidence="9 10" key="1">
    <citation type="submission" date="2019-01" db="EMBL/GenBank/DDBJ databases">
        <authorList>
            <person name="Chen W.-M."/>
        </authorList>
    </citation>
    <scope>NUCLEOTIDE SEQUENCE [LARGE SCALE GENOMIC DNA]</scope>
    <source>
        <strain evidence="9 10">ICH-3</strain>
    </source>
</reference>
<dbReference type="Gene3D" id="2.40.30.170">
    <property type="match status" value="1"/>
</dbReference>
<dbReference type="Gene3D" id="2.40.420.20">
    <property type="match status" value="1"/>
</dbReference>
<keyword evidence="3 4" id="KW-0175">Coiled coil</keyword>
<dbReference type="Pfam" id="PF25954">
    <property type="entry name" value="Beta-barrel_RND_2"/>
    <property type="match status" value="1"/>
</dbReference>
<dbReference type="Pfam" id="PF25917">
    <property type="entry name" value="BSH_RND"/>
    <property type="match status" value="1"/>
</dbReference>
<comment type="similarity">
    <text evidence="2">Belongs to the membrane fusion protein (MFP) (TC 8.A.1) family.</text>
</comment>
<dbReference type="EMBL" id="SACT01000002">
    <property type="protein sequence ID" value="RVT52326.1"/>
    <property type="molecule type" value="Genomic_DNA"/>
</dbReference>
<dbReference type="InterPro" id="IPR058792">
    <property type="entry name" value="Beta-barrel_RND_2"/>
</dbReference>
<dbReference type="InterPro" id="IPR050465">
    <property type="entry name" value="UPF0194_transport"/>
</dbReference>